<protein>
    <submittedName>
        <fullName evidence="2">Uncharacterized protein</fullName>
    </submittedName>
</protein>
<accession>A0ABQ5EVN3</accession>
<name>A0ABQ5EVN3_9ASTR</name>
<dbReference type="Proteomes" id="UP001151760">
    <property type="component" value="Unassembled WGS sequence"/>
</dbReference>
<sequence length="432" mass="50425">MSIATARSIEDFEAQQVVKKVDEHLMDEDIKKIVEGYEESDANKFVNDILNGQEDPDTRIEPESHKESSEAEKSADFMTIDGEVKEESAEDALLRKKGKELKELMAFEPTSSSPKPKTSRSKHIKGEIARMSRRYGLIFRHIKKSFMPRNDMDVIGQTLKESGWKGKKVKADIASMVAKAVRKEQEHTRAELSLQVTNDVVANVPPYVDAFLRNYMNNHILHVHLTESVSSTIPDLQQQLYLKIKDDDQAHDVDLPIWLALKYKYEKYARHVEPYRVDAFRSRYHEDHQDDDARPEGESSAKRQRTFEHGMYTRGTDDDEVPSEEVSPELLAEVSGKGITTDDPQRMQDALNDMMKRRYVIRVQYDQGYEQEYMEGIVVKRADDPALSNDDAEFMRFYEEYIQECLRHRDQMRRWESYVNERPLVQRWDHPK</sequence>
<dbReference type="EMBL" id="BQNB010016687">
    <property type="protein sequence ID" value="GJT54607.1"/>
    <property type="molecule type" value="Genomic_DNA"/>
</dbReference>
<organism evidence="2 3">
    <name type="scientific">Tanacetum coccineum</name>
    <dbReference type="NCBI Taxonomy" id="301880"/>
    <lineage>
        <taxon>Eukaryota</taxon>
        <taxon>Viridiplantae</taxon>
        <taxon>Streptophyta</taxon>
        <taxon>Embryophyta</taxon>
        <taxon>Tracheophyta</taxon>
        <taxon>Spermatophyta</taxon>
        <taxon>Magnoliopsida</taxon>
        <taxon>eudicotyledons</taxon>
        <taxon>Gunneridae</taxon>
        <taxon>Pentapetalae</taxon>
        <taxon>asterids</taxon>
        <taxon>campanulids</taxon>
        <taxon>Asterales</taxon>
        <taxon>Asteraceae</taxon>
        <taxon>Asteroideae</taxon>
        <taxon>Anthemideae</taxon>
        <taxon>Anthemidinae</taxon>
        <taxon>Tanacetum</taxon>
    </lineage>
</organism>
<evidence type="ECO:0000256" key="1">
    <source>
        <dbReference type="SAM" id="MobiDB-lite"/>
    </source>
</evidence>
<comment type="caution">
    <text evidence="2">The sequence shown here is derived from an EMBL/GenBank/DDBJ whole genome shotgun (WGS) entry which is preliminary data.</text>
</comment>
<feature type="compositionally biased region" description="Basic and acidic residues" evidence="1">
    <location>
        <begin position="56"/>
        <end position="75"/>
    </location>
</feature>
<proteinExistence type="predicted"/>
<reference evidence="2" key="1">
    <citation type="journal article" date="2022" name="Int. J. Mol. Sci.">
        <title>Draft Genome of Tanacetum Coccineum: Genomic Comparison of Closely Related Tanacetum-Family Plants.</title>
        <authorList>
            <person name="Yamashiro T."/>
            <person name="Shiraishi A."/>
            <person name="Nakayama K."/>
            <person name="Satake H."/>
        </authorList>
    </citation>
    <scope>NUCLEOTIDE SEQUENCE</scope>
</reference>
<feature type="compositionally biased region" description="Basic and acidic residues" evidence="1">
    <location>
        <begin position="286"/>
        <end position="308"/>
    </location>
</feature>
<evidence type="ECO:0000313" key="2">
    <source>
        <dbReference type="EMBL" id="GJT54607.1"/>
    </source>
</evidence>
<keyword evidence="3" id="KW-1185">Reference proteome</keyword>
<reference evidence="2" key="2">
    <citation type="submission" date="2022-01" db="EMBL/GenBank/DDBJ databases">
        <authorList>
            <person name="Yamashiro T."/>
            <person name="Shiraishi A."/>
            <person name="Satake H."/>
            <person name="Nakayama K."/>
        </authorList>
    </citation>
    <scope>NUCLEOTIDE SEQUENCE</scope>
</reference>
<evidence type="ECO:0000313" key="3">
    <source>
        <dbReference type="Proteomes" id="UP001151760"/>
    </source>
</evidence>
<feature type="region of interest" description="Disordered" evidence="1">
    <location>
        <begin position="286"/>
        <end position="323"/>
    </location>
</feature>
<gene>
    <name evidence="2" type="ORF">Tco_0989661</name>
</gene>
<feature type="region of interest" description="Disordered" evidence="1">
    <location>
        <begin position="49"/>
        <end position="75"/>
    </location>
</feature>